<feature type="compositionally biased region" description="Acidic residues" evidence="1">
    <location>
        <begin position="334"/>
        <end position="353"/>
    </location>
</feature>
<evidence type="ECO:0000256" key="1">
    <source>
        <dbReference type="SAM" id="MobiDB-lite"/>
    </source>
</evidence>
<proteinExistence type="predicted"/>
<dbReference type="Proteomes" id="UP001338125">
    <property type="component" value="Unassembled WGS sequence"/>
</dbReference>
<reference evidence="3 4" key="1">
    <citation type="submission" date="2024-01" db="EMBL/GenBank/DDBJ databases">
        <title>Complete genome of Cladobotryum mycophilum ATHUM6906.</title>
        <authorList>
            <person name="Christinaki A.C."/>
            <person name="Myridakis A.I."/>
            <person name="Kouvelis V.N."/>
        </authorList>
    </citation>
    <scope>NUCLEOTIDE SEQUENCE [LARGE SCALE GENOMIC DNA]</scope>
    <source>
        <strain evidence="3 4">ATHUM6906</strain>
    </source>
</reference>
<dbReference type="InterPro" id="IPR003615">
    <property type="entry name" value="HNH_nuc"/>
</dbReference>
<sequence length="406" mass="45696">MPPVSLRARYGKPSHPEGPVNHTPSSIYKIHFRHPGYPDSLNILLSLPVLDGGGIHHETARVACAILANSSWDGFLSETQTGDEVDGDPDALLTSPNYYFRLPSSDQFEDGKYPVVPDFYSFTFPQDLPHSWRSDSLGIPMATGQPREANFSSAVLNRDNSCRITNHRLGTESAHLVPRTEQSWFERNTMFRYLAGNMNRTPDDPRNVMLLRSDIHTLFDKKNFVIVPKHGAWVVHVLSGEVDGELATLYHNVQLQQLESIAVEFLFARFAWTIFASSTFVLSDVKRMLVTIRPGTGDKVCLELTGSQYRAKFKPKDASRSRSRNSRKRTYGDTVEDEAAVLSDTSDEESESESELRGRPRRRIVYGDIAASYAESNSTSISRSTADRKIPDTRRQQRGPNIIMDE</sequence>
<dbReference type="Pfam" id="PF13391">
    <property type="entry name" value="HNH_2"/>
    <property type="match status" value="1"/>
</dbReference>
<feature type="region of interest" description="Disordered" evidence="1">
    <location>
        <begin position="374"/>
        <end position="406"/>
    </location>
</feature>
<evidence type="ECO:0000313" key="4">
    <source>
        <dbReference type="Proteomes" id="UP001338125"/>
    </source>
</evidence>
<name>A0ABR0SVG2_9HYPO</name>
<evidence type="ECO:0000313" key="3">
    <source>
        <dbReference type="EMBL" id="KAK5995989.1"/>
    </source>
</evidence>
<comment type="caution">
    <text evidence="3">The sequence shown here is derived from an EMBL/GenBank/DDBJ whole genome shotgun (WGS) entry which is preliminary data.</text>
</comment>
<feature type="region of interest" description="Disordered" evidence="1">
    <location>
        <begin position="1"/>
        <end position="22"/>
    </location>
</feature>
<organism evidence="3 4">
    <name type="scientific">Cladobotryum mycophilum</name>
    <dbReference type="NCBI Taxonomy" id="491253"/>
    <lineage>
        <taxon>Eukaryota</taxon>
        <taxon>Fungi</taxon>
        <taxon>Dikarya</taxon>
        <taxon>Ascomycota</taxon>
        <taxon>Pezizomycotina</taxon>
        <taxon>Sordariomycetes</taxon>
        <taxon>Hypocreomycetidae</taxon>
        <taxon>Hypocreales</taxon>
        <taxon>Hypocreaceae</taxon>
        <taxon>Cladobotryum</taxon>
    </lineage>
</organism>
<protein>
    <recommendedName>
        <fullName evidence="2">HNH nuclease domain-containing protein</fullName>
    </recommendedName>
</protein>
<feature type="region of interest" description="Disordered" evidence="1">
    <location>
        <begin position="313"/>
        <end position="361"/>
    </location>
</feature>
<evidence type="ECO:0000259" key="2">
    <source>
        <dbReference type="Pfam" id="PF13391"/>
    </source>
</evidence>
<dbReference type="EMBL" id="JAVFKD010000004">
    <property type="protein sequence ID" value="KAK5995989.1"/>
    <property type="molecule type" value="Genomic_DNA"/>
</dbReference>
<gene>
    <name evidence="3" type="ORF">PT974_04411</name>
</gene>
<feature type="compositionally biased region" description="Basic and acidic residues" evidence="1">
    <location>
        <begin position="385"/>
        <end position="395"/>
    </location>
</feature>
<accession>A0ABR0SVG2</accession>
<feature type="compositionally biased region" description="Polar residues" evidence="1">
    <location>
        <begin position="374"/>
        <end position="384"/>
    </location>
</feature>
<keyword evidence="4" id="KW-1185">Reference proteome</keyword>
<feature type="domain" description="HNH nuclease" evidence="2">
    <location>
        <begin position="162"/>
        <end position="227"/>
    </location>
</feature>